<keyword evidence="2" id="KW-1185">Reference proteome</keyword>
<dbReference type="Proteomes" id="UP000799118">
    <property type="component" value="Unassembled WGS sequence"/>
</dbReference>
<dbReference type="AlphaFoldDB" id="A0A6A4GPY1"/>
<name>A0A6A4GPY1_9AGAR</name>
<organism evidence="1 2">
    <name type="scientific">Gymnopus androsaceus JB14</name>
    <dbReference type="NCBI Taxonomy" id="1447944"/>
    <lineage>
        <taxon>Eukaryota</taxon>
        <taxon>Fungi</taxon>
        <taxon>Dikarya</taxon>
        <taxon>Basidiomycota</taxon>
        <taxon>Agaricomycotina</taxon>
        <taxon>Agaricomycetes</taxon>
        <taxon>Agaricomycetidae</taxon>
        <taxon>Agaricales</taxon>
        <taxon>Marasmiineae</taxon>
        <taxon>Omphalotaceae</taxon>
        <taxon>Gymnopus</taxon>
    </lineage>
</organism>
<dbReference type="EMBL" id="ML769806">
    <property type="protein sequence ID" value="KAE9387350.1"/>
    <property type="molecule type" value="Genomic_DNA"/>
</dbReference>
<dbReference type="OrthoDB" id="2659841at2759"/>
<evidence type="ECO:0000313" key="1">
    <source>
        <dbReference type="EMBL" id="KAE9387350.1"/>
    </source>
</evidence>
<gene>
    <name evidence="1" type="ORF">BT96DRAFT_1005201</name>
</gene>
<accession>A0A6A4GPY1</accession>
<protein>
    <submittedName>
        <fullName evidence="1">Uncharacterized protein</fullName>
    </submittedName>
</protein>
<sequence>MQDALSGVYHAHQYTDCEKDIALLGLCLGGRTTAYVLNHSAGLPSVRTLYAEQQFTIIKPMLRHINRLDIAHNIQHALIPVLIDEIAINEAPVFFSHENCVGGLCWKHGLHIDTKLTTFDNAIAIRNAIDNGTVHLGKEMTVAAVVSIGEDGLYPILTAASCKEEDMEDSVYIFQMIIDEITAQANQLNSKVGHLSSIATDGASIRRAASYCLLVRYLLTLGSSLDIILSQLPGFNCFTGPNGITLDFDYKHILKHMFDPYT</sequence>
<evidence type="ECO:0000313" key="2">
    <source>
        <dbReference type="Proteomes" id="UP000799118"/>
    </source>
</evidence>
<proteinExistence type="predicted"/>
<reference evidence="1" key="1">
    <citation type="journal article" date="2019" name="Environ. Microbiol.">
        <title>Fungal ecological strategies reflected in gene transcription - a case study of two litter decomposers.</title>
        <authorList>
            <person name="Barbi F."/>
            <person name="Kohler A."/>
            <person name="Barry K."/>
            <person name="Baskaran P."/>
            <person name="Daum C."/>
            <person name="Fauchery L."/>
            <person name="Ihrmark K."/>
            <person name="Kuo A."/>
            <person name="LaButti K."/>
            <person name="Lipzen A."/>
            <person name="Morin E."/>
            <person name="Grigoriev I.V."/>
            <person name="Henrissat B."/>
            <person name="Lindahl B."/>
            <person name="Martin F."/>
        </authorList>
    </citation>
    <scope>NUCLEOTIDE SEQUENCE</scope>
    <source>
        <strain evidence="1">JB14</strain>
    </source>
</reference>